<name>A0AAX4HPQ8_9BACT</name>
<dbReference type="EMBL" id="CP139487">
    <property type="protein sequence ID" value="WPU65088.1"/>
    <property type="molecule type" value="Genomic_DNA"/>
</dbReference>
<feature type="signal peptide" evidence="1">
    <location>
        <begin position="1"/>
        <end position="18"/>
    </location>
</feature>
<evidence type="ECO:0000313" key="3">
    <source>
        <dbReference type="Proteomes" id="UP001324634"/>
    </source>
</evidence>
<evidence type="ECO:0000313" key="2">
    <source>
        <dbReference type="EMBL" id="WPU65088.1"/>
    </source>
</evidence>
<keyword evidence="1" id="KW-0732">Signal</keyword>
<dbReference type="KEGG" id="psti:SOO65_20535"/>
<dbReference type="Proteomes" id="UP001324634">
    <property type="component" value="Chromosome"/>
</dbReference>
<sequence>MKTLIASILVAFSFSALADCNPEAQFIGKVTKLKVYETHFTFQVSITRHFSASVVCPMFEGDLENAVLAYPGKPSIKNGDEISGVMVYDVASDSYKID</sequence>
<dbReference type="AlphaFoldDB" id="A0AAX4HPQ8"/>
<organism evidence="2 3">
    <name type="scientific">Peredibacter starrii</name>
    <dbReference type="NCBI Taxonomy" id="28202"/>
    <lineage>
        <taxon>Bacteria</taxon>
        <taxon>Pseudomonadati</taxon>
        <taxon>Bdellovibrionota</taxon>
        <taxon>Bacteriovoracia</taxon>
        <taxon>Bacteriovoracales</taxon>
        <taxon>Bacteriovoracaceae</taxon>
        <taxon>Peredibacter</taxon>
    </lineage>
</organism>
<evidence type="ECO:0000256" key="1">
    <source>
        <dbReference type="SAM" id="SignalP"/>
    </source>
</evidence>
<proteinExistence type="predicted"/>
<gene>
    <name evidence="2" type="ORF">SOO65_20535</name>
</gene>
<reference evidence="2 3" key="1">
    <citation type="submission" date="2023-11" db="EMBL/GenBank/DDBJ databases">
        <title>Peredibacter starrii A3.12.</title>
        <authorList>
            <person name="Mitchell R.J."/>
        </authorList>
    </citation>
    <scope>NUCLEOTIDE SEQUENCE [LARGE SCALE GENOMIC DNA]</scope>
    <source>
        <strain evidence="2 3">A3.12</strain>
    </source>
</reference>
<protein>
    <submittedName>
        <fullName evidence="2">Uncharacterized protein</fullName>
    </submittedName>
</protein>
<accession>A0AAX4HPQ8</accession>
<keyword evidence="3" id="KW-1185">Reference proteome</keyword>
<dbReference type="RefSeq" id="WP_321395117.1">
    <property type="nucleotide sequence ID" value="NZ_CP139487.1"/>
</dbReference>
<feature type="chain" id="PRO_5043646212" evidence="1">
    <location>
        <begin position="19"/>
        <end position="98"/>
    </location>
</feature>